<keyword evidence="2" id="KW-1185">Reference proteome</keyword>
<evidence type="ECO:0000313" key="2">
    <source>
        <dbReference type="Proteomes" id="UP000004664"/>
    </source>
</evidence>
<organism evidence="1 2">
    <name type="scientific">Methylobacter tundripaludum (strain ATCC BAA-1195 / DSM 17260 / SV96)</name>
    <dbReference type="NCBI Taxonomy" id="697282"/>
    <lineage>
        <taxon>Bacteria</taxon>
        <taxon>Pseudomonadati</taxon>
        <taxon>Pseudomonadota</taxon>
        <taxon>Gammaproteobacteria</taxon>
        <taxon>Methylococcales</taxon>
        <taxon>Methylococcaceae</taxon>
        <taxon>Methylobacter</taxon>
    </lineage>
</organism>
<name>G3IU32_METTV</name>
<reference evidence="1 2" key="1">
    <citation type="submission" date="2011-06" db="EMBL/GenBank/DDBJ databases">
        <title>Genomic sequence of Methylobacter tundripaludum SV96.</title>
        <authorList>
            <consortium name="US DOE Joint Genome Institute"/>
            <person name="Lucas S."/>
            <person name="Han J."/>
            <person name="Lapidus A."/>
            <person name="Cheng J.-F."/>
            <person name="Goodwin L."/>
            <person name="Pitluck S."/>
            <person name="Held B."/>
            <person name="Detter J.C."/>
            <person name="Han C."/>
            <person name="Tapia R."/>
            <person name="Land M."/>
            <person name="Hauser L."/>
            <person name="Kyrpides N."/>
            <person name="Ivanova N."/>
            <person name="Ovchinnikova G."/>
            <person name="Pagani I."/>
            <person name="Klotz M.G."/>
            <person name="Dispirito A.A."/>
            <person name="Murrell J.C."/>
            <person name="Dunfield P."/>
            <person name="Kalyuzhnaya M.G."/>
            <person name="Svenning M."/>
            <person name="Trotsenko Y.A."/>
            <person name="Stein L.Y."/>
            <person name="Woyke T."/>
        </authorList>
    </citation>
    <scope>NUCLEOTIDE SEQUENCE [LARGE SCALE GENOMIC DNA]</scope>
    <source>
        <strain evidence="2">ATCC BAA-1195 / DSM 17260 / SV96</strain>
    </source>
</reference>
<dbReference type="Proteomes" id="UP000004664">
    <property type="component" value="Unassembled WGS sequence"/>
</dbReference>
<evidence type="ECO:0008006" key="3">
    <source>
        <dbReference type="Google" id="ProtNLM"/>
    </source>
</evidence>
<evidence type="ECO:0000313" key="1">
    <source>
        <dbReference type="EMBL" id="EGW21515.1"/>
    </source>
</evidence>
<dbReference type="AlphaFoldDB" id="G3IU32"/>
<dbReference type="EMBL" id="JH109152">
    <property type="protein sequence ID" value="EGW21515.1"/>
    <property type="molecule type" value="Genomic_DNA"/>
</dbReference>
<gene>
    <name evidence="1" type="ORF">Mettu_0280</name>
</gene>
<dbReference type="HOGENOM" id="CLU_2735476_0_0_6"/>
<dbReference type="OrthoDB" id="9810995at2"/>
<protein>
    <recommendedName>
        <fullName evidence="3">Transposase</fullName>
    </recommendedName>
</protein>
<sequence length="71" mass="7927">MSKKYNRPKYSLEFKQDAAKLVLEKGYSQQQEADHLAISPSASLTSPPIGLVRIPHYQGRAAPHTMGLVYL</sequence>
<dbReference type="RefSeq" id="WP_006889496.1">
    <property type="nucleotide sequence ID" value="NZ_JH109152.1"/>
</dbReference>
<accession>G3IU32</accession>
<proteinExistence type="predicted"/>